<sequence length="103" mass="11297">MTSSDVIALYEHIAGLSSQMLAAARANDWASLSMLEQECAEHSRAVESNPLPPLSGADRMRKIALITQILATDRQITEITEPWMARLAEINQRTAAPQELAAH</sequence>
<proteinExistence type="predicted"/>
<protein>
    <recommendedName>
        <fullName evidence="5">Flagellar protein FliT</fullName>
    </recommendedName>
</protein>
<gene>
    <name evidence="6" type="ORF">GCM10011396_06190</name>
</gene>
<evidence type="ECO:0000256" key="2">
    <source>
        <dbReference type="ARBA" id="ARBA00022490"/>
    </source>
</evidence>
<dbReference type="InterPro" id="IPR008622">
    <property type="entry name" value="FliT"/>
</dbReference>
<dbReference type="Pfam" id="PF05400">
    <property type="entry name" value="FliT"/>
    <property type="match status" value="1"/>
</dbReference>
<accession>A0A916U7J6</accession>
<dbReference type="AlphaFoldDB" id="A0A916U7J6"/>
<reference evidence="6" key="2">
    <citation type="submission" date="2020-09" db="EMBL/GenBank/DDBJ databases">
        <authorList>
            <person name="Sun Q."/>
            <person name="Zhou Y."/>
        </authorList>
    </citation>
    <scope>NUCLEOTIDE SEQUENCE</scope>
    <source>
        <strain evidence="6">CGMCC 1.10998</strain>
    </source>
</reference>
<organism evidence="6 7">
    <name type="scientific">Undibacterium terreum</name>
    <dbReference type="NCBI Taxonomy" id="1224302"/>
    <lineage>
        <taxon>Bacteria</taxon>
        <taxon>Pseudomonadati</taxon>
        <taxon>Pseudomonadota</taxon>
        <taxon>Betaproteobacteria</taxon>
        <taxon>Burkholderiales</taxon>
        <taxon>Oxalobacteraceae</taxon>
        <taxon>Undibacterium</taxon>
    </lineage>
</organism>
<evidence type="ECO:0000313" key="7">
    <source>
        <dbReference type="Proteomes" id="UP000637423"/>
    </source>
</evidence>
<evidence type="ECO:0000256" key="3">
    <source>
        <dbReference type="ARBA" id="ARBA00022795"/>
    </source>
</evidence>
<keyword evidence="7" id="KW-1185">Reference proteome</keyword>
<evidence type="ECO:0000256" key="5">
    <source>
        <dbReference type="ARBA" id="ARBA00093797"/>
    </source>
</evidence>
<name>A0A916U7J6_9BURK</name>
<dbReference type="Gene3D" id="1.20.58.380">
    <property type="entry name" value="Flagellar protein flit"/>
    <property type="match status" value="1"/>
</dbReference>
<reference evidence="6" key="1">
    <citation type="journal article" date="2014" name="Int. J. Syst. Evol. Microbiol.">
        <title>Complete genome sequence of Corynebacterium casei LMG S-19264T (=DSM 44701T), isolated from a smear-ripened cheese.</title>
        <authorList>
            <consortium name="US DOE Joint Genome Institute (JGI-PGF)"/>
            <person name="Walter F."/>
            <person name="Albersmeier A."/>
            <person name="Kalinowski J."/>
            <person name="Ruckert C."/>
        </authorList>
    </citation>
    <scope>NUCLEOTIDE SEQUENCE</scope>
    <source>
        <strain evidence="6">CGMCC 1.10998</strain>
    </source>
</reference>
<dbReference type="RefSeq" id="WP_188564503.1">
    <property type="nucleotide sequence ID" value="NZ_BMED01000001.1"/>
</dbReference>
<dbReference type="Proteomes" id="UP000637423">
    <property type="component" value="Unassembled WGS sequence"/>
</dbReference>
<keyword evidence="3" id="KW-1005">Bacterial flagellum biogenesis</keyword>
<evidence type="ECO:0000256" key="4">
    <source>
        <dbReference type="ARBA" id="ARBA00023186"/>
    </source>
</evidence>
<comment type="subcellular location">
    <subcellularLocation>
        <location evidence="1">Cytoplasm</location>
        <location evidence="1">Cytosol</location>
    </subcellularLocation>
</comment>
<evidence type="ECO:0000313" key="6">
    <source>
        <dbReference type="EMBL" id="GGC62068.1"/>
    </source>
</evidence>
<comment type="caution">
    <text evidence="6">The sequence shown here is derived from an EMBL/GenBank/DDBJ whole genome shotgun (WGS) entry which is preliminary data.</text>
</comment>
<keyword evidence="4" id="KW-0143">Chaperone</keyword>
<keyword evidence="2" id="KW-0963">Cytoplasm</keyword>
<dbReference type="EMBL" id="BMED01000001">
    <property type="protein sequence ID" value="GGC62068.1"/>
    <property type="molecule type" value="Genomic_DNA"/>
</dbReference>
<evidence type="ECO:0000256" key="1">
    <source>
        <dbReference type="ARBA" id="ARBA00004514"/>
    </source>
</evidence>
<dbReference type="GO" id="GO:0044781">
    <property type="term" value="P:bacterial-type flagellum organization"/>
    <property type="evidence" value="ECO:0007669"/>
    <property type="project" value="UniProtKB-KW"/>
</dbReference>